<reference evidence="1 2" key="1">
    <citation type="submission" date="2017-02" db="EMBL/GenBank/DDBJ databases">
        <title>Arcobacter caeni sp. nov, a new Arcobacter species isolated from reclaimed water.</title>
        <authorList>
            <person name="Figueras M.J."/>
            <person name="Perez-Cataluna A."/>
            <person name="Salas-Masso N."/>
        </authorList>
    </citation>
    <scope>NUCLEOTIDE SEQUENCE [LARGE SCALE GENOMIC DNA]</scope>
    <source>
        <strain evidence="1 2">RW17-10</strain>
    </source>
</reference>
<gene>
    <name evidence="1" type="ORF">B0174_03020</name>
</gene>
<sequence length="129" mass="15186">MGLLQYTSNEMFSSTELIRKSKSIFDKLNKNEIEKAIVLRDGKPGIILLDFNFYEQIMNEYLSLKNEMPSNKKEIKKEILIEKIEVINKDTASKKEELNDISIEDEQNEFSFDSDLTKDKPEPLKEFWD</sequence>
<dbReference type="OrthoDB" id="5344337at2"/>
<dbReference type="Proteomes" id="UP000251135">
    <property type="component" value="Unassembled WGS sequence"/>
</dbReference>
<proteinExistence type="predicted"/>
<dbReference type="AlphaFoldDB" id="A0A363D3B6"/>
<evidence type="ECO:0000313" key="1">
    <source>
        <dbReference type="EMBL" id="PUE65812.1"/>
    </source>
</evidence>
<keyword evidence="2" id="KW-1185">Reference proteome</keyword>
<dbReference type="RefSeq" id="WP_108558174.1">
    <property type="nucleotide sequence ID" value="NZ_MUXE01000003.1"/>
</dbReference>
<dbReference type="EMBL" id="MUXE01000003">
    <property type="protein sequence ID" value="PUE65812.1"/>
    <property type="molecule type" value="Genomic_DNA"/>
</dbReference>
<comment type="caution">
    <text evidence="1">The sequence shown here is derived from an EMBL/GenBank/DDBJ whole genome shotgun (WGS) entry which is preliminary data.</text>
</comment>
<organism evidence="1 2">
    <name type="scientific">Arcobacter caeni</name>
    <dbReference type="NCBI Taxonomy" id="1912877"/>
    <lineage>
        <taxon>Bacteria</taxon>
        <taxon>Pseudomonadati</taxon>
        <taxon>Campylobacterota</taxon>
        <taxon>Epsilonproteobacteria</taxon>
        <taxon>Campylobacterales</taxon>
        <taxon>Arcobacteraceae</taxon>
        <taxon>Arcobacter</taxon>
    </lineage>
</organism>
<protein>
    <recommendedName>
        <fullName evidence="3">Antitoxin</fullName>
    </recommendedName>
</protein>
<accession>A0A363D3B6</accession>
<evidence type="ECO:0008006" key="3">
    <source>
        <dbReference type="Google" id="ProtNLM"/>
    </source>
</evidence>
<name>A0A363D3B6_9BACT</name>
<evidence type="ECO:0000313" key="2">
    <source>
        <dbReference type="Proteomes" id="UP000251135"/>
    </source>
</evidence>